<name>A0A484GH35_SOUCH</name>
<feature type="transmembrane region" description="Helical" evidence="1">
    <location>
        <begin position="6"/>
        <end position="27"/>
    </location>
</feature>
<keyword evidence="1" id="KW-0472">Membrane</keyword>
<keyword evidence="1" id="KW-0812">Transmembrane</keyword>
<dbReference type="Proteomes" id="UP000295264">
    <property type="component" value="Unassembled WGS sequence"/>
</dbReference>
<gene>
    <name evidence="2" type="ORF">DBR06_SOUSAS24610003</name>
</gene>
<organism evidence="2 3">
    <name type="scientific">Sousa chinensis</name>
    <name type="common">Indo-pacific humpbacked dolphin</name>
    <name type="synonym">Steno chinensis</name>
    <dbReference type="NCBI Taxonomy" id="103600"/>
    <lineage>
        <taxon>Eukaryota</taxon>
        <taxon>Metazoa</taxon>
        <taxon>Chordata</taxon>
        <taxon>Craniata</taxon>
        <taxon>Vertebrata</taxon>
        <taxon>Euteleostomi</taxon>
        <taxon>Mammalia</taxon>
        <taxon>Eutheria</taxon>
        <taxon>Laurasiatheria</taxon>
        <taxon>Artiodactyla</taxon>
        <taxon>Whippomorpha</taxon>
        <taxon>Cetacea</taxon>
        <taxon>Odontoceti</taxon>
        <taxon>Delphinidae</taxon>
        <taxon>Sousa</taxon>
    </lineage>
</organism>
<dbReference type="AlphaFoldDB" id="A0A484GH35"/>
<evidence type="ECO:0000256" key="1">
    <source>
        <dbReference type="SAM" id="Phobius"/>
    </source>
</evidence>
<sequence>ESKQPWTFLIMIQLVRLLSVGLNQIFISRATKIGKTYSMSLNLI</sequence>
<feature type="non-terminal residue" evidence="2">
    <location>
        <position position="1"/>
    </location>
</feature>
<accession>A0A484GH35</accession>
<keyword evidence="1" id="KW-1133">Transmembrane helix</keyword>
<dbReference type="EMBL" id="QWLN02008135">
    <property type="protein sequence ID" value="TEA34934.1"/>
    <property type="molecule type" value="Genomic_DNA"/>
</dbReference>
<protein>
    <submittedName>
        <fullName evidence="2">Uncharacterized protein</fullName>
    </submittedName>
</protein>
<evidence type="ECO:0000313" key="2">
    <source>
        <dbReference type="EMBL" id="TEA34934.1"/>
    </source>
</evidence>
<proteinExistence type="predicted"/>
<evidence type="ECO:0000313" key="3">
    <source>
        <dbReference type="Proteomes" id="UP000295264"/>
    </source>
</evidence>
<reference evidence="2 3" key="1">
    <citation type="journal article" date="2018" name="Genomics">
        <title>Molecular footprints of inshore aquatic adaptation in Indo-Pacific humpback dolphin (Sousa chinensis).</title>
        <authorList>
            <person name="Ming Y."/>
            <person name="Jian J."/>
            <person name="Yu F."/>
            <person name="Yu X."/>
            <person name="Wang J."/>
            <person name="Liu W."/>
        </authorList>
    </citation>
    <scope>NUCLEOTIDE SEQUENCE [LARGE SCALE GENOMIC DNA]</scope>
    <source>
        <strain evidence="2">MY-2018</strain>
        <tissue evidence="2">Skin</tissue>
    </source>
</reference>
<keyword evidence="3" id="KW-1185">Reference proteome</keyword>
<comment type="caution">
    <text evidence="2">The sequence shown here is derived from an EMBL/GenBank/DDBJ whole genome shotgun (WGS) entry which is preliminary data.</text>
</comment>